<evidence type="ECO:0000256" key="2">
    <source>
        <dbReference type="ARBA" id="ARBA00011738"/>
    </source>
</evidence>
<comment type="caution">
    <text evidence="9">The sequence shown here is derived from an EMBL/GenBank/DDBJ whole genome shotgun (WGS) entry which is preliminary data.</text>
</comment>
<feature type="domain" description="Aminotransferase class I/classII large" evidence="8">
    <location>
        <begin position="24"/>
        <end position="341"/>
    </location>
</feature>
<dbReference type="CDD" id="cd00609">
    <property type="entry name" value="AAT_like"/>
    <property type="match status" value="1"/>
</dbReference>
<evidence type="ECO:0000256" key="3">
    <source>
        <dbReference type="ARBA" id="ARBA00022576"/>
    </source>
</evidence>
<evidence type="ECO:0000313" key="10">
    <source>
        <dbReference type="Proteomes" id="UP001256711"/>
    </source>
</evidence>
<dbReference type="InterPro" id="IPR004839">
    <property type="entry name" value="Aminotransferase_I/II_large"/>
</dbReference>
<comment type="pathway">
    <text evidence="7">Amino-acid biosynthesis; L-histidine biosynthesis; L-histidine from 5-phospho-alpha-D-ribose 1-diphosphate: step 7/9.</text>
</comment>
<keyword evidence="3 7" id="KW-0032">Aminotransferase</keyword>
<organism evidence="9 10">
    <name type="scientific">Enterococcus asini</name>
    <dbReference type="NCBI Taxonomy" id="57732"/>
    <lineage>
        <taxon>Bacteria</taxon>
        <taxon>Bacillati</taxon>
        <taxon>Bacillota</taxon>
        <taxon>Bacilli</taxon>
        <taxon>Lactobacillales</taxon>
        <taxon>Enterococcaceae</taxon>
        <taxon>Enterococcus</taxon>
    </lineage>
</organism>
<dbReference type="InterPro" id="IPR050106">
    <property type="entry name" value="HistidinolP_aminotransfase"/>
</dbReference>
<evidence type="ECO:0000256" key="1">
    <source>
        <dbReference type="ARBA" id="ARBA00001933"/>
    </source>
</evidence>
<dbReference type="Proteomes" id="UP001256711">
    <property type="component" value="Unassembled WGS sequence"/>
</dbReference>
<dbReference type="SUPFAM" id="SSF53383">
    <property type="entry name" value="PLP-dependent transferases"/>
    <property type="match status" value="1"/>
</dbReference>
<reference evidence="9" key="1">
    <citation type="submission" date="2023-03" db="EMBL/GenBank/DDBJ databases">
        <authorList>
            <person name="Shen W."/>
            <person name="Cai J."/>
        </authorList>
    </citation>
    <scope>NUCLEOTIDE SEQUENCE</scope>
    <source>
        <strain evidence="9">B226-2</strain>
    </source>
</reference>
<comment type="catalytic activity">
    <reaction evidence="7">
        <text>L-histidinol phosphate + 2-oxoglutarate = 3-(imidazol-4-yl)-2-oxopropyl phosphate + L-glutamate</text>
        <dbReference type="Rhea" id="RHEA:23744"/>
        <dbReference type="ChEBI" id="CHEBI:16810"/>
        <dbReference type="ChEBI" id="CHEBI:29985"/>
        <dbReference type="ChEBI" id="CHEBI:57766"/>
        <dbReference type="ChEBI" id="CHEBI:57980"/>
        <dbReference type="EC" id="2.6.1.9"/>
    </reaction>
</comment>
<keyword evidence="4 7" id="KW-0808">Transferase</keyword>
<dbReference type="Gene3D" id="3.40.640.10">
    <property type="entry name" value="Type I PLP-dependent aspartate aminotransferase-like (Major domain)"/>
    <property type="match status" value="1"/>
</dbReference>
<dbReference type="EC" id="2.6.1.9" evidence="7"/>
<evidence type="ECO:0000313" key="9">
    <source>
        <dbReference type="EMBL" id="MDT2811310.1"/>
    </source>
</evidence>
<dbReference type="GO" id="GO:0000105">
    <property type="term" value="P:L-histidine biosynthetic process"/>
    <property type="evidence" value="ECO:0007669"/>
    <property type="project" value="UniProtKB-UniRule"/>
</dbReference>
<comment type="cofactor">
    <cofactor evidence="1 7">
        <name>pyridoxal 5'-phosphate</name>
        <dbReference type="ChEBI" id="CHEBI:597326"/>
    </cofactor>
</comment>
<proteinExistence type="inferred from homology"/>
<evidence type="ECO:0000256" key="4">
    <source>
        <dbReference type="ARBA" id="ARBA00022679"/>
    </source>
</evidence>
<dbReference type="GO" id="GO:0030170">
    <property type="term" value="F:pyridoxal phosphate binding"/>
    <property type="evidence" value="ECO:0007669"/>
    <property type="project" value="InterPro"/>
</dbReference>
<gene>
    <name evidence="7" type="primary">hisC</name>
    <name evidence="9" type="ORF">P7H43_12540</name>
</gene>
<dbReference type="InterPro" id="IPR015422">
    <property type="entry name" value="PyrdxlP-dep_Trfase_small"/>
</dbReference>
<dbReference type="GO" id="GO:0004400">
    <property type="term" value="F:histidinol-phosphate transaminase activity"/>
    <property type="evidence" value="ECO:0007669"/>
    <property type="project" value="UniProtKB-UniRule"/>
</dbReference>
<evidence type="ECO:0000259" key="8">
    <source>
        <dbReference type="Pfam" id="PF00155"/>
    </source>
</evidence>
<protein>
    <recommendedName>
        <fullName evidence="7">Histidinol-phosphate aminotransferase</fullName>
        <ecNumber evidence="7">2.6.1.9</ecNumber>
    </recommendedName>
    <alternativeName>
        <fullName evidence="7">Imidazole acetol-phosphate transaminase</fullName>
    </alternativeName>
</protein>
<dbReference type="AlphaFoldDB" id="A0AAW8TYM8"/>
<evidence type="ECO:0000256" key="7">
    <source>
        <dbReference type="HAMAP-Rule" id="MF_01023"/>
    </source>
</evidence>
<dbReference type="PANTHER" id="PTHR43643">
    <property type="entry name" value="HISTIDINOL-PHOSPHATE AMINOTRANSFERASE 2"/>
    <property type="match status" value="1"/>
</dbReference>
<evidence type="ECO:0000256" key="5">
    <source>
        <dbReference type="ARBA" id="ARBA00022898"/>
    </source>
</evidence>
<accession>A0AAW8TYM8</accession>
<dbReference type="InterPro" id="IPR015424">
    <property type="entry name" value="PyrdxlP-dep_Trfase"/>
</dbReference>
<dbReference type="Gene3D" id="3.90.1150.10">
    <property type="entry name" value="Aspartate Aminotransferase, domain 1"/>
    <property type="match status" value="1"/>
</dbReference>
<dbReference type="Pfam" id="PF00155">
    <property type="entry name" value="Aminotran_1_2"/>
    <property type="match status" value="1"/>
</dbReference>
<dbReference type="InterPro" id="IPR005861">
    <property type="entry name" value="HisP_aminotrans"/>
</dbReference>
<keyword evidence="5 7" id="KW-0663">Pyridoxal phosphate</keyword>
<dbReference type="HAMAP" id="MF_01023">
    <property type="entry name" value="HisC_aminotrans_2"/>
    <property type="match status" value="1"/>
</dbReference>
<comment type="similarity">
    <text evidence="7">Belongs to the class-II pyridoxal-phosphate-dependent aminotransferase family. Histidinol-phosphate aminotransferase subfamily.</text>
</comment>
<sequence>MEFLDQRLSQLKPYVPGEQPQTKDFIKLNTNESAFPPAATVVEAAASAAESLQLYPDPTLGSLTGALSSYLGVTESEVFLGNGSDEILAFCFQALMGKGVAFPDITYGFYSVFAKLYGIPAKVIPLQADLSIDLKDYADFSGTIILANPNAPTSLGLPAVAILQLVQEKPERLVIVDEAYVEFGGESLVPYVKDHANLLVVGTFSKAWQLAGGRLGYAVGQAALIEVLQQVKFSFNPYSVNAMTAACGLAAVQALPYHEACLKETINVRAWTTEALRELGFEVLPSQTNFLFVKGPVSGSLLYPALKNRKILVRWFDQPRIKDYLRISIGTLREMEILVTTLKEILTEPQ</sequence>
<keyword evidence="7" id="KW-0028">Amino-acid biosynthesis</keyword>
<dbReference type="PANTHER" id="PTHR43643:SF3">
    <property type="entry name" value="HISTIDINOL-PHOSPHATE AMINOTRANSFERASE"/>
    <property type="match status" value="1"/>
</dbReference>
<keyword evidence="6 7" id="KW-0368">Histidine biosynthesis</keyword>
<evidence type="ECO:0000256" key="6">
    <source>
        <dbReference type="ARBA" id="ARBA00023102"/>
    </source>
</evidence>
<dbReference type="RefSeq" id="WP_270598472.1">
    <property type="nucleotide sequence ID" value="NZ_JAQESC010000009.1"/>
</dbReference>
<dbReference type="InterPro" id="IPR015421">
    <property type="entry name" value="PyrdxlP-dep_Trfase_major"/>
</dbReference>
<feature type="modified residue" description="N6-(pyridoxal phosphate)lysine" evidence="7">
    <location>
        <position position="206"/>
    </location>
</feature>
<dbReference type="EMBL" id="JARQBJ010000006">
    <property type="protein sequence ID" value="MDT2811310.1"/>
    <property type="molecule type" value="Genomic_DNA"/>
</dbReference>
<name>A0AAW8TYM8_9ENTE</name>
<comment type="subunit">
    <text evidence="2 7">Homodimer.</text>
</comment>